<dbReference type="RefSeq" id="XP_002780378.1">
    <property type="nucleotide sequence ID" value="XM_002780332.1"/>
</dbReference>
<dbReference type="InterPro" id="IPR005334">
    <property type="entry name" value="Tctex-1-like"/>
</dbReference>
<dbReference type="EMBL" id="GG676169">
    <property type="protein sequence ID" value="EER12173.1"/>
    <property type="molecule type" value="Genomic_DNA"/>
</dbReference>
<evidence type="ECO:0000313" key="2">
    <source>
        <dbReference type="Proteomes" id="UP000007800"/>
    </source>
</evidence>
<dbReference type="InterPro" id="IPR038586">
    <property type="entry name" value="Tctex-1-like_sf"/>
</dbReference>
<dbReference type="PANTHER" id="PTHR21255:SF7">
    <property type="entry name" value="DYNEIN LIGHT CHAIN TCTEX-TYPE PROTEIN 2B"/>
    <property type="match status" value="1"/>
</dbReference>
<dbReference type="Proteomes" id="UP000007800">
    <property type="component" value="Unassembled WGS sequence"/>
</dbReference>
<dbReference type="PANTHER" id="PTHR21255">
    <property type="entry name" value="T-COMPLEX-ASSOCIATED-TESTIS-EXPRESSED 1/ DYNEIN LIGHT CHAIN"/>
    <property type="match status" value="1"/>
</dbReference>
<gene>
    <name evidence="1" type="ORF">Pmar_PMAR016574</name>
</gene>
<accession>C5KTJ4</accession>
<name>C5KTJ4_PERM5</name>
<organism evidence="2">
    <name type="scientific">Perkinsus marinus (strain ATCC 50983 / TXsc)</name>
    <dbReference type="NCBI Taxonomy" id="423536"/>
    <lineage>
        <taxon>Eukaryota</taxon>
        <taxon>Sar</taxon>
        <taxon>Alveolata</taxon>
        <taxon>Perkinsozoa</taxon>
        <taxon>Perkinsea</taxon>
        <taxon>Perkinsida</taxon>
        <taxon>Perkinsidae</taxon>
        <taxon>Perkinsus</taxon>
    </lineage>
</organism>
<dbReference type="Pfam" id="PF03645">
    <property type="entry name" value="Tctex-1"/>
    <property type="match status" value="1"/>
</dbReference>
<reference evidence="1 2" key="1">
    <citation type="submission" date="2008-07" db="EMBL/GenBank/DDBJ databases">
        <authorList>
            <person name="El-Sayed N."/>
            <person name="Caler E."/>
            <person name="Inman J."/>
            <person name="Amedeo P."/>
            <person name="Hass B."/>
            <person name="Wortman J."/>
        </authorList>
    </citation>
    <scope>NUCLEOTIDE SEQUENCE [LARGE SCALE GENOMIC DNA]</scope>
    <source>
        <strain evidence="2">ATCC 50983 / TXsc</strain>
    </source>
</reference>
<dbReference type="GO" id="GO:0005868">
    <property type="term" value="C:cytoplasmic dynein complex"/>
    <property type="evidence" value="ECO:0007669"/>
    <property type="project" value="TreeGrafter"/>
</dbReference>
<dbReference type="OMA" id="WAKVISN"/>
<dbReference type="CDD" id="cd21459">
    <property type="entry name" value="DLC-like_TCTEX1D2"/>
    <property type="match status" value="1"/>
</dbReference>
<dbReference type="Gene3D" id="3.30.1140.40">
    <property type="entry name" value="Tctex-1"/>
    <property type="match status" value="1"/>
</dbReference>
<dbReference type="GO" id="GO:0007018">
    <property type="term" value="P:microtubule-based movement"/>
    <property type="evidence" value="ECO:0007669"/>
    <property type="project" value="TreeGrafter"/>
</dbReference>
<dbReference type="GeneID" id="9061251"/>
<dbReference type="GO" id="GO:0045505">
    <property type="term" value="F:dynein intermediate chain binding"/>
    <property type="evidence" value="ECO:0007669"/>
    <property type="project" value="TreeGrafter"/>
</dbReference>
<dbReference type="InParanoid" id="C5KTJ4"/>
<dbReference type="OrthoDB" id="10248487at2759"/>
<sequence>MESLPPGMTQAYEWENTYIMEPKADERFIPSKVRAVCERAMKAKLEDQEYVSEKEAKQWVLELCAEIKDAVREECNVLRHKIMVQVVISKNEGQGIRVCSKGLWDESNDNWASYTFHSRFLLGTAMVFGCYYE</sequence>
<dbReference type="GO" id="GO:0005737">
    <property type="term" value="C:cytoplasm"/>
    <property type="evidence" value="ECO:0007669"/>
    <property type="project" value="TreeGrafter"/>
</dbReference>
<dbReference type="AlphaFoldDB" id="C5KTJ4"/>
<protein>
    <submittedName>
        <fullName evidence="1">Tctex-1 family domain containing protein</fullName>
    </submittedName>
</protein>
<keyword evidence="2" id="KW-1185">Reference proteome</keyword>
<proteinExistence type="predicted"/>
<evidence type="ECO:0000313" key="1">
    <source>
        <dbReference type="EMBL" id="EER12173.1"/>
    </source>
</evidence>